<dbReference type="SUPFAM" id="SSF54695">
    <property type="entry name" value="POZ domain"/>
    <property type="match status" value="1"/>
</dbReference>
<dbReference type="PROSITE" id="PS50097">
    <property type="entry name" value="BTB"/>
    <property type="match status" value="1"/>
</dbReference>
<dbReference type="PANTHER" id="PTHR47843">
    <property type="entry name" value="BTB DOMAIN-CONTAINING PROTEIN-RELATED"/>
    <property type="match status" value="1"/>
</dbReference>
<dbReference type="InterPro" id="IPR011333">
    <property type="entry name" value="SKP1/BTB/POZ_sf"/>
</dbReference>
<name>A0A6A6QVY2_9PEZI</name>
<gene>
    <name evidence="2" type="ORF">BU16DRAFT_509359</name>
</gene>
<dbReference type="InterPro" id="IPR000210">
    <property type="entry name" value="BTB/POZ_dom"/>
</dbReference>
<feature type="domain" description="BTB" evidence="1">
    <location>
        <begin position="7"/>
        <end position="74"/>
    </location>
</feature>
<dbReference type="Proteomes" id="UP000799750">
    <property type="component" value="Unassembled WGS sequence"/>
</dbReference>
<evidence type="ECO:0000259" key="1">
    <source>
        <dbReference type="PROSITE" id="PS50097"/>
    </source>
</evidence>
<dbReference type="EMBL" id="MU004188">
    <property type="protein sequence ID" value="KAF2496366.1"/>
    <property type="molecule type" value="Genomic_DNA"/>
</dbReference>
<keyword evidence="3" id="KW-1185">Reference proteome</keyword>
<dbReference type="CDD" id="cd18186">
    <property type="entry name" value="BTB_POZ_ZBTB_KLHL-like"/>
    <property type="match status" value="1"/>
</dbReference>
<evidence type="ECO:0000313" key="2">
    <source>
        <dbReference type="EMBL" id="KAF2496366.1"/>
    </source>
</evidence>
<sequence>MNSDKYSDLEIRCGEISFKAHRVILCSQVRFFDKACSSGFKEATDGVIDLSHDDSDAVRAMLEFAYTASYPCPKGATSERLRALHEVAVYGIGHKYEIPSLQEHALGRFCCFVSSEWEQEYFPDVVRAIYESTPSSDRGLRDYVVNIMVSFQEKISKQDRESPIQKLLAEIGEFSRDCYVGVGKGLTENFKIFQKALCCTSCGKDRLLEWKGRAIEYEEGDLCSCS</sequence>
<organism evidence="2 3">
    <name type="scientific">Lophium mytilinum</name>
    <dbReference type="NCBI Taxonomy" id="390894"/>
    <lineage>
        <taxon>Eukaryota</taxon>
        <taxon>Fungi</taxon>
        <taxon>Dikarya</taxon>
        <taxon>Ascomycota</taxon>
        <taxon>Pezizomycotina</taxon>
        <taxon>Dothideomycetes</taxon>
        <taxon>Pleosporomycetidae</taxon>
        <taxon>Mytilinidiales</taxon>
        <taxon>Mytilinidiaceae</taxon>
        <taxon>Lophium</taxon>
    </lineage>
</organism>
<dbReference type="PANTHER" id="PTHR47843:SF5">
    <property type="entry name" value="BTB_POZ DOMAIN PROTEIN"/>
    <property type="match status" value="1"/>
</dbReference>
<dbReference type="Pfam" id="PF00651">
    <property type="entry name" value="BTB"/>
    <property type="match status" value="1"/>
</dbReference>
<dbReference type="Gene3D" id="3.30.710.10">
    <property type="entry name" value="Potassium Channel Kv1.1, Chain A"/>
    <property type="match status" value="1"/>
</dbReference>
<reference evidence="2" key="1">
    <citation type="journal article" date="2020" name="Stud. Mycol.">
        <title>101 Dothideomycetes genomes: a test case for predicting lifestyles and emergence of pathogens.</title>
        <authorList>
            <person name="Haridas S."/>
            <person name="Albert R."/>
            <person name="Binder M."/>
            <person name="Bloem J."/>
            <person name="Labutti K."/>
            <person name="Salamov A."/>
            <person name="Andreopoulos B."/>
            <person name="Baker S."/>
            <person name="Barry K."/>
            <person name="Bills G."/>
            <person name="Bluhm B."/>
            <person name="Cannon C."/>
            <person name="Castanera R."/>
            <person name="Culley D."/>
            <person name="Daum C."/>
            <person name="Ezra D."/>
            <person name="Gonzalez J."/>
            <person name="Henrissat B."/>
            <person name="Kuo A."/>
            <person name="Liang C."/>
            <person name="Lipzen A."/>
            <person name="Lutzoni F."/>
            <person name="Magnuson J."/>
            <person name="Mondo S."/>
            <person name="Nolan M."/>
            <person name="Ohm R."/>
            <person name="Pangilinan J."/>
            <person name="Park H.-J."/>
            <person name="Ramirez L."/>
            <person name="Alfaro M."/>
            <person name="Sun H."/>
            <person name="Tritt A."/>
            <person name="Yoshinaga Y."/>
            <person name="Zwiers L.-H."/>
            <person name="Turgeon B."/>
            <person name="Goodwin S."/>
            <person name="Spatafora J."/>
            <person name="Crous P."/>
            <person name="Grigoriev I."/>
        </authorList>
    </citation>
    <scope>NUCLEOTIDE SEQUENCE</scope>
    <source>
        <strain evidence="2">CBS 269.34</strain>
    </source>
</reference>
<proteinExistence type="predicted"/>
<evidence type="ECO:0000313" key="3">
    <source>
        <dbReference type="Proteomes" id="UP000799750"/>
    </source>
</evidence>
<protein>
    <recommendedName>
        <fullName evidence="1">BTB domain-containing protein</fullName>
    </recommendedName>
</protein>
<dbReference type="SMART" id="SM00225">
    <property type="entry name" value="BTB"/>
    <property type="match status" value="1"/>
</dbReference>
<dbReference type="OrthoDB" id="6359816at2759"/>
<dbReference type="AlphaFoldDB" id="A0A6A6QVY2"/>
<accession>A0A6A6QVY2</accession>